<accession>A0ABT0UTJ2</accession>
<dbReference type="Proteomes" id="UP001431429">
    <property type="component" value="Unassembled WGS sequence"/>
</dbReference>
<feature type="signal peptide" evidence="1">
    <location>
        <begin position="1"/>
        <end position="25"/>
    </location>
</feature>
<evidence type="ECO:0000313" key="2">
    <source>
        <dbReference type="EMBL" id="MCM2391566.1"/>
    </source>
</evidence>
<sequence>MIRCSASVLAALATVLCAAPGVALSAPLDDRPEPRKYKAYCHTVIDGSRATAYCNNPYPGGDRVRLHIECERWWDLDVDSAPARIDPAGYVELTGRCWKEIRAVWVSHQPLAYP</sequence>
<reference evidence="2" key="1">
    <citation type="submission" date="2022-06" db="EMBL/GenBank/DDBJ databases">
        <title>Genome public.</title>
        <authorList>
            <person name="Sun Q."/>
        </authorList>
    </citation>
    <scope>NUCLEOTIDE SEQUENCE</scope>
    <source>
        <strain evidence="2">CWNU-1</strain>
    </source>
</reference>
<organism evidence="2 3">
    <name type="scientific">Streptomyces albipurpureus</name>
    <dbReference type="NCBI Taxonomy" id="2897419"/>
    <lineage>
        <taxon>Bacteria</taxon>
        <taxon>Bacillati</taxon>
        <taxon>Actinomycetota</taxon>
        <taxon>Actinomycetes</taxon>
        <taxon>Kitasatosporales</taxon>
        <taxon>Streptomycetaceae</taxon>
        <taxon>Streptomyces</taxon>
    </lineage>
</organism>
<keyword evidence="3" id="KW-1185">Reference proteome</keyword>
<proteinExistence type="predicted"/>
<protein>
    <recommendedName>
        <fullName evidence="4">Secreted protein</fullName>
    </recommendedName>
</protein>
<name>A0ABT0UTJ2_9ACTN</name>
<comment type="caution">
    <text evidence="2">The sequence shown here is derived from an EMBL/GenBank/DDBJ whole genome shotgun (WGS) entry which is preliminary data.</text>
</comment>
<keyword evidence="1" id="KW-0732">Signal</keyword>
<dbReference type="EMBL" id="JAMQAW010000031">
    <property type="protein sequence ID" value="MCM2391566.1"/>
    <property type="molecule type" value="Genomic_DNA"/>
</dbReference>
<evidence type="ECO:0000256" key="1">
    <source>
        <dbReference type="SAM" id="SignalP"/>
    </source>
</evidence>
<evidence type="ECO:0000313" key="3">
    <source>
        <dbReference type="Proteomes" id="UP001431429"/>
    </source>
</evidence>
<feature type="chain" id="PRO_5046152835" description="Secreted protein" evidence="1">
    <location>
        <begin position="26"/>
        <end position="114"/>
    </location>
</feature>
<evidence type="ECO:0008006" key="4">
    <source>
        <dbReference type="Google" id="ProtNLM"/>
    </source>
</evidence>
<dbReference type="RefSeq" id="WP_250921919.1">
    <property type="nucleotide sequence ID" value="NZ_JAMQAW010000031.1"/>
</dbReference>
<gene>
    <name evidence="2" type="ORF">NBG84_25315</name>
</gene>